<dbReference type="PRINTS" id="PR00320">
    <property type="entry name" value="GPROTEINBRPT"/>
</dbReference>
<evidence type="ECO:0000256" key="7">
    <source>
        <dbReference type="PROSITE-ProRule" id="PRU00221"/>
    </source>
</evidence>
<organism evidence="10 11">
    <name type="scientific">Tetranychus urticae</name>
    <name type="common">Two-spotted spider mite</name>
    <dbReference type="NCBI Taxonomy" id="32264"/>
    <lineage>
        <taxon>Eukaryota</taxon>
        <taxon>Metazoa</taxon>
        <taxon>Ecdysozoa</taxon>
        <taxon>Arthropoda</taxon>
        <taxon>Chelicerata</taxon>
        <taxon>Arachnida</taxon>
        <taxon>Acari</taxon>
        <taxon>Acariformes</taxon>
        <taxon>Trombidiformes</taxon>
        <taxon>Prostigmata</taxon>
        <taxon>Eleutherengona</taxon>
        <taxon>Raphignathae</taxon>
        <taxon>Tetranychoidea</taxon>
        <taxon>Tetranychidae</taxon>
        <taxon>Tetranychus</taxon>
    </lineage>
</organism>
<dbReference type="CDD" id="cd00200">
    <property type="entry name" value="WD40"/>
    <property type="match status" value="1"/>
</dbReference>
<dbReference type="Pfam" id="PF00400">
    <property type="entry name" value="WD40"/>
    <property type="match status" value="6"/>
</dbReference>
<keyword evidence="1 6" id="KW-0690">Ribosome biogenesis</keyword>
<dbReference type="GO" id="GO:0000466">
    <property type="term" value="P:maturation of 5.8S rRNA from tricistronic rRNA transcript (SSU-rRNA, 5.8S rRNA, LSU-rRNA)"/>
    <property type="evidence" value="ECO:0007669"/>
    <property type="project" value="UniProtKB-UniRule"/>
</dbReference>
<dbReference type="GO" id="GO:0043021">
    <property type="term" value="F:ribonucleoprotein complex binding"/>
    <property type="evidence" value="ECO:0007669"/>
    <property type="project" value="UniProtKB-UniRule"/>
</dbReference>
<dbReference type="STRING" id="32264.T1L303"/>
<dbReference type="SUPFAM" id="SSF50978">
    <property type="entry name" value="WD40 repeat-like"/>
    <property type="match status" value="1"/>
</dbReference>
<evidence type="ECO:0000256" key="2">
    <source>
        <dbReference type="ARBA" id="ARBA00022552"/>
    </source>
</evidence>
<dbReference type="HOGENOM" id="CLU_000288_57_0_1"/>
<evidence type="ECO:0000256" key="6">
    <source>
        <dbReference type="HAMAP-Rule" id="MF_03029"/>
    </source>
</evidence>
<dbReference type="GO" id="GO:0005654">
    <property type="term" value="C:nucleoplasm"/>
    <property type="evidence" value="ECO:0007669"/>
    <property type="project" value="UniProtKB-SubCell"/>
</dbReference>
<evidence type="ECO:0000313" key="11">
    <source>
        <dbReference type="Proteomes" id="UP000015104"/>
    </source>
</evidence>
<evidence type="ECO:0000256" key="3">
    <source>
        <dbReference type="ARBA" id="ARBA00022574"/>
    </source>
</evidence>
<feature type="repeat" description="WD" evidence="7">
    <location>
        <begin position="330"/>
        <end position="371"/>
    </location>
</feature>
<dbReference type="PROSITE" id="PS50082">
    <property type="entry name" value="WD_REPEATS_2"/>
    <property type="match status" value="5"/>
</dbReference>
<dbReference type="InterPro" id="IPR001680">
    <property type="entry name" value="WD40_rpt"/>
</dbReference>
<dbReference type="AlphaFoldDB" id="T1L303"/>
<comment type="function">
    <text evidence="6">Required for maturation of ribosomal RNAs and formation of the large ribosomal subunit.</text>
</comment>
<dbReference type="Pfam" id="PF08154">
    <property type="entry name" value="NLE"/>
    <property type="match status" value="1"/>
</dbReference>
<evidence type="ECO:0000259" key="9">
    <source>
        <dbReference type="Pfam" id="PF08154"/>
    </source>
</evidence>
<reference evidence="10" key="2">
    <citation type="submission" date="2015-06" db="UniProtKB">
        <authorList>
            <consortium name="EnsemblMetazoa"/>
        </authorList>
    </citation>
    <scope>IDENTIFICATION</scope>
</reference>
<evidence type="ECO:0000256" key="8">
    <source>
        <dbReference type="SAM" id="MobiDB-lite"/>
    </source>
</evidence>
<dbReference type="PROSITE" id="PS00678">
    <property type="entry name" value="WD_REPEATS_1"/>
    <property type="match status" value="1"/>
</dbReference>
<comment type="subcellular location">
    <subcellularLocation>
        <location evidence="6">Nucleus</location>
        <location evidence="6">Nucleolus</location>
    </subcellularLocation>
    <subcellularLocation>
        <location evidence="6">Nucleus</location>
        <location evidence="6">Nucleoplasm</location>
    </subcellularLocation>
</comment>
<evidence type="ECO:0000256" key="4">
    <source>
        <dbReference type="ARBA" id="ARBA00022737"/>
    </source>
</evidence>
<dbReference type="PROSITE" id="PS50294">
    <property type="entry name" value="WD_REPEATS_REGION"/>
    <property type="match status" value="2"/>
</dbReference>
<dbReference type="SMART" id="SM00320">
    <property type="entry name" value="WD40"/>
    <property type="match status" value="7"/>
</dbReference>
<keyword evidence="2 6" id="KW-0698">rRNA processing</keyword>
<feature type="repeat" description="WD" evidence="7">
    <location>
        <begin position="207"/>
        <end position="238"/>
    </location>
</feature>
<dbReference type="GO" id="GO:0000463">
    <property type="term" value="P:maturation of LSU-rRNA from tricistronic rRNA transcript (SSU-rRNA, 5.8S rRNA, LSU-rRNA)"/>
    <property type="evidence" value="ECO:0007669"/>
    <property type="project" value="UniProtKB-UniRule"/>
</dbReference>
<dbReference type="Proteomes" id="UP000015104">
    <property type="component" value="Unassembled WGS sequence"/>
</dbReference>
<feature type="repeat" description="WD" evidence="7">
    <location>
        <begin position="419"/>
        <end position="453"/>
    </location>
</feature>
<dbReference type="OMA" id="DIQAPDW"/>
<gene>
    <name evidence="10" type="primary">107369787</name>
</gene>
<feature type="domain" description="NLE" evidence="9">
    <location>
        <begin position="6"/>
        <end position="73"/>
    </location>
</feature>
<name>T1L303_TETUR</name>
<reference evidence="11" key="1">
    <citation type="submission" date="2011-08" db="EMBL/GenBank/DDBJ databases">
        <authorList>
            <person name="Rombauts S."/>
        </authorList>
    </citation>
    <scope>NUCLEOTIDE SEQUENCE</scope>
    <source>
        <strain evidence="11">London</strain>
    </source>
</reference>
<dbReference type="InterPro" id="IPR036322">
    <property type="entry name" value="WD40_repeat_dom_sf"/>
</dbReference>
<protein>
    <recommendedName>
        <fullName evidence="6">Ribosome biogenesis protein WDR12 homolog</fullName>
    </recommendedName>
</protein>
<keyword evidence="3 7" id="KW-0853">WD repeat</keyword>
<dbReference type="EnsemblMetazoa" id="tetur34g01040.1">
    <property type="protein sequence ID" value="tetur34g01040.1"/>
    <property type="gene ID" value="tetur34g01040"/>
</dbReference>
<dbReference type="InterPro" id="IPR015943">
    <property type="entry name" value="WD40/YVTN_repeat-like_dom_sf"/>
</dbReference>
<dbReference type="KEGG" id="tut:107369787"/>
<dbReference type="GO" id="GO:0030687">
    <property type="term" value="C:preribosome, large subunit precursor"/>
    <property type="evidence" value="ECO:0007669"/>
    <property type="project" value="UniProtKB-UniRule"/>
</dbReference>
<dbReference type="InterPro" id="IPR020472">
    <property type="entry name" value="WD40_PAC1"/>
</dbReference>
<keyword evidence="11" id="KW-1185">Reference proteome</keyword>
<comment type="similarity">
    <text evidence="6">Belongs to the WD repeat WDR12/YTM1 family.</text>
</comment>
<accession>T1L303</accession>
<dbReference type="OrthoDB" id="10251381at2759"/>
<keyword evidence="5 6" id="KW-0539">Nucleus</keyword>
<dbReference type="InterPro" id="IPR028599">
    <property type="entry name" value="WDR12/Ytm1"/>
</dbReference>
<evidence type="ECO:0000256" key="5">
    <source>
        <dbReference type="ARBA" id="ARBA00023242"/>
    </source>
</evidence>
<feature type="repeat" description="WD" evidence="7">
    <location>
        <begin position="375"/>
        <end position="417"/>
    </location>
</feature>
<dbReference type="PANTHER" id="PTHR19855:SF11">
    <property type="entry name" value="RIBOSOME BIOGENESIS PROTEIN WDR12"/>
    <property type="match status" value="1"/>
</dbReference>
<dbReference type="EMBL" id="CAEY01000994">
    <property type="status" value="NOT_ANNOTATED_CDS"/>
    <property type="molecule type" value="Genomic_DNA"/>
</dbReference>
<feature type="repeat" description="WD" evidence="7">
    <location>
        <begin position="308"/>
        <end position="330"/>
    </location>
</feature>
<dbReference type="HAMAP" id="MF_03029">
    <property type="entry name" value="WDR12"/>
    <property type="match status" value="1"/>
</dbReference>
<dbReference type="GO" id="GO:0005730">
    <property type="term" value="C:nucleolus"/>
    <property type="evidence" value="ECO:0007669"/>
    <property type="project" value="UniProtKB-SubCell"/>
</dbReference>
<evidence type="ECO:0000256" key="1">
    <source>
        <dbReference type="ARBA" id="ARBA00022517"/>
    </source>
</evidence>
<dbReference type="InterPro" id="IPR019775">
    <property type="entry name" value="WD40_repeat_CS"/>
</dbReference>
<keyword evidence="4" id="KW-0677">Repeat</keyword>
<dbReference type="InterPro" id="IPR012972">
    <property type="entry name" value="NLE"/>
</dbReference>
<dbReference type="PANTHER" id="PTHR19855">
    <property type="entry name" value="WD40 REPEAT PROTEIN 12, 37"/>
    <property type="match status" value="1"/>
</dbReference>
<feature type="region of interest" description="Disordered" evidence="8">
    <location>
        <begin position="243"/>
        <end position="262"/>
    </location>
</feature>
<evidence type="ECO:0000313" key="10">
    <source>
        <dbReference type="EnsemblMetazoa" id="tetur34g01040.1"/>
    </source>
</evidence>
<sequence length="453" mass="50898">MVNFSARFRTKDTNISIPDTVYSLNGNLGPKELSNLIKTVYKGTSPDTDSLSDGIRLSFIIDDRLLRSNLVAHFQEETEDGNEAGPIDEEKVLEIEYFINQKAPIPINSCSTDDWISCIDTNEAAIINGCYDGTVNIWKIGKFDQLISIPAHASAVKDVKWIPRQQMVGFDNLSENDYFFVTTSNDETVCVWKINLNEEKVDQIYLCKGHTRSVDCVDIQDDIFATGSYDALLKIWSLYDKEKPGDENEPVENSTKKFKTSDKEETDSSCKVKTPIMTLADHSEAISDLCFIRDSTDISKQGNLPTIIVTCSMDNTIKLWDVELGKVDSTLSGSKAFLSISYSPMKKCLISGSCDRHIRLWDPRSSEGSIVKSVFTSHQGWITSVNWSPTNENLFISGSYDAIVKQWDIRSNRGSLYDLIGHEDKVLSTDWSNPKYIVSGSADKHLKIYQNEC</sequence>
<proteinExistence type="inferred from homology"/>
<dbReference type="FunFam" id="2.130.10.10:FF:001898">
    <property type="entry name" value="Ribosome biogenesis protein WDR12 homolog"/>
    <property type="match status" value="1"/>
</dbReference>
<dbReference type="eggNOG" id="KOG0313">
    <property type="taxonomic scope" value="Eukaryota"/>
</dbReference>
<dbReference type="Gene3D" id="2.130.10.10">
    <property type="entry name" value="YVTN repeat-like/Quinoprotein amine dehydrogenase"/>
    <property type="match status" value="1"/>
</dbReference>